<dbReference type="PANTHER" id="PTHR42646:SF2">
    <property type="entry name" value="5'-3' EXONUCLEASE FAMILY PROTEIN"/>
    <property type="match status" value="1"/>
</dbReference>
<dbReference type="SUPFAM" id="SSF88723">
    <property type="entry name" value="PIN domain-like"/>
    <property type="match status" value="1"/>
</dbReference>
<dbReference type="Gene3D" id="1.10.150.20">
    <property type="entry name" value="5' to 3' exonuclease, C-terminal subdomain"/>
    <property type="match status" value="1"/>
</dbReference>
<organism evidence="5 6">
    <name type="scientific">Pseudoalteromonas fenneropenaei</name>
    <dbReference type="NCBI Taxonomy" id="1737459"/>
    <lineage>
        <taxon>Bacteria</taxon>
        <taxon>Pseudomonadati</taxon>
        <taxon>Pseudomonadota</taxon>
        <taxon>Gammaproteobacteria</taxon>
        <taxon>Alteromonadales</taxon>
        <taxon>Pseudoalteromonadaceae</taxon>
        <taxon>Pseudoalteromonas</taxon>
    </lineage>
</organism>
<dbReference type="InterPro" id="IPR029060">
    <property type="entry name" value="PIN-like_dom_sf"/>
</dbReference>
<dbReference type="Proteomes" id="UP001595453">
    <property type="component" value="Unassembled WGS sequence"/>
</dbReference>
<dbReference type="GO" id="GO:0004519">
    <property type="term" value="F:endonuclease activity"/>
    <property type="evidence" value="ECO:0007669"/>
    <property type="project" value="UniProtKB-KW"/>
</dbReference>
<evidence type="ECO:0000313" key="5">
    <source>
        <dbReference type="EMBL" id="MFC3033792.1"/>
    </source>
</evidence>
<dbReference type="InterPro" id="IPR020046">
    <property type="entry name" value="5-3_exonucl_a-hlix_arch_N"/>
</dbReference>
<dbReference type="EC" id="3.1.-.-" evidence="5"/>
<keyword evidence="2 5" id="KW-0378">Hydrolase</keyword>
<dbReference type="InterPro" id="IPR036279">
    <property type="entry name" value="5-3_exonuclease_C_sf"/>
</dbReference>
<dbReference type="EMBL" id="JBHRSD010000028">
    <property type="protein sequence ID" value="MFC3033792.1"/>
    <property type="molecule type" value="Genomic_DNA"/>
</dbReference>
<keyword evidence="6" id="KW-1185">Reference proteome</keyword>
<keyword evidence="5" id="KW-0255">Endonuclease</keyword>
<dbReference type="Gene3D" id="3.40.50.1010">
    <property type="entry name" value="5'-nuclease"/>
    <property type="match status" value="1"/>
</dbReference>
<dbReference type="CDD" id="cd09859">
    <property type="entry name" value="PIN_53EXO"/>
    <property type="match status" value="1"/>
</dbReference>
<dbReference type="CDD" id="cd09898">
    <property type="entry name" value="H3TH_53EXO"/>
    <property type="match status" value="1"/>
</dbReference>
<dbReference type="SUPFAM" id="SSF47807">
    <property type="entry name" value="5' to 3' exonuclease, C-terminal subdomain"/>
    <property type="match status" value="1"/>
</dbReference>
<gene>
    <name evidence="5" type="primary">xni</name>
    <name evidence="5" type="ORF">ACFOEE_14820</name>
</gene>
<reference evidence="6" key="1">
    <citation type="journal article" date="2019" name="Int. J. Syst. Evol. Microbiol.">
        <title>The Global Catalogue of Microorganisms (GCM) 10K type strain sequencing project: providing services to taxonomists for standard genome sequencing and annotation.</title>
        <authorList>
            <consortium name="The Broad Institute Genomics Platform"/>
            <consortium name="The Broad Institute Genome Sequencing Center for Infectious Disease"/>
            <person name="Wu L."/>
            <person name="Ma J."/>
        </authorList>
    </citation>
    <scope>NUCLEOTIDE SEQUENCE [LARGE SCALE GENOMIC DNA]</scope>
    <source>
        <strain evidence="6">KCTC 42730</strain>
    </source>
</reference>
<evidence type="ECO:0000256" key="2">
    <source>
        <dbReference type="ARBA" id="ARBA00022801"/>
    </source>
</evidence>
<dbReference type="NCBIfam" id="NF007017">
    <property type="entry name" value="PRK09482.1"/>
    <property type="match status" value="1"/>
</dbReference>
<proteinExistence type="predicted"/>
<dbReference type="RefSeq" id="WP_377125856.1">
    <property type="nucleotide sequence ID" value="NZ_JBHRSD010000028.1"/>
</dbReference>
<feature type="domain" description="5'-3' exonuclease" evidence="4">
    <location>
        <begin position="8"/>
        <end position="261"/>
    </location>
</feature>
<protein>
    <submittedName>
        <fullName evidence="5">Flap endonuclease Xni</fullName>
        <ecNumber evidence="5">3.1.-.-</ecNumber>
    </submittedName>
</protein>
<dbReference type="GO" id="GO:0016787">
    <property type="term" value="F:hydrolase activity"/>
    <property type="evidence" value="ECO:0007669"/>
    <property type="project" value="UniProtKB-KW"/>
</dbReference>
<dbReference type="SMART" id="SM00279">
    <property type="entry name" value="HhH2"/>
    <property type="match status" value="1"/>
</dbReference>
<evidence type="ECO:0000256" key="3">
    <source>
        <dbReference type="ARBA" id="ARBA00023125"/>
    </source>
</evidence>
<comment type="caution">
    <text evidence="5">The sequence shown here is derived from an EMBL/GenBank/DDBJ whole genome shotgun (WGS) entry which is preliminary data.</text>
</comment>
<dbReference type="InterPro" id="IPR038969">
    <property type="entry name" value="FEN"/>
</dbReference>
<dbReference type="InterPro" id="IPR002421">
    <property type="entry name" value="5-3_exonuclease"/>
</dbReference>
<dbReference type="InterPro" id="IPR008918">
    <property type="entry name" value="HhH2"/>
</dbReference>
<dbReference type="SMART" id="SM00475">
    <property type="entry name" value="53EXOc"/>
    <property type="match status" value="1"/>
</dbReference>
<evidence type="ECO:0000259" key="4">
    <source>
        <dbReference type="SMART" id="SM00475"/>
    </source>
</evidence>
<dbReference type="Pfam" id="PF01367">
    <property type="entry name" value="5_3_exonuc"/>
    <property type="match status" value="1"/>
</dbReference>
<accession>A0ABV7CM91</accession>
<keyword evidence="1" id="KW-0540">Nuclease</keyword>
<keyword evidence="3" id="KW-0238">DNA-binding</keyword>
<evidence type="ECO:0000313" key="6">
    <source>
        <dbReference type="Proteomes" id="UP001595453"/>
    </source>
</evidence>
<evidence type="ECO:0000256" key="1">
    <source>
        <dbReference type="ARBA" id="ARBA00022722"/>
    </source>
</evidence>
<dbReference type="Pfam" id="PF02739">
    <property type="entry name" value="5_3_exonuc_N"/>
    <property type="match status" value="1"/>
</dbReference>
<dbReference type="PANTHER" id="PTHR42646">
    <property type="entry name" value="FLAP ENDONUCLEASE XNI"/>
    <property type="match status" value="1"/>
</dbReference>
<name>A0ABV7CM91_9GAMM</name>
<dbReference type="InterPro" id="IPR020045">
    <property type="entry name" value="DNA_polI_H3TH"/>
</dbReference>
<sequence>MLEHSPTFNVLIIDALNLIRRIYAVEEKQHSQADALIVACRARISNAVKRLMKLHAFSHAVAVFDGRASWRYEYYPLYKATRAPMPELLQHRLHEVAEGFTQAGVFCYHPEQDEADDIIATFASKIVAAKGHAVIVSTDKGFLPLISADCQIYDYFQQKWLDVDFVVGKFQVELAQLHDYWALVGDKSNDIPGVKGIGKQTAIQLLKDYPDVQSALNSATLAPNTLQKLLADLDSFVLSKVLVSLRQDISLGLKLREIRINPH</sequence>